<reference evidence="4 5" key="1">
    <citation type="submission" date="2014-08" db="EMBL/GenBank/DDBJ databases">
        <title>Genomic and Phenotypic Diversity of Colwellia psychrerythraea strains from Disparate Marine Basins.</title>
        <authorList>
            <person name="Techtmann S.M."/>
            <person name="Stelling S.C."/>
            <person name="Utturkar S.M."/>
            <person name="Alshibli N."/>
            <person name="Harris A."/>
            <person name="Brown S.D."/>
            <person name="Hazen T.C."/>
        </authorList>
    </citation>
    <scope>NUCLEOTIDE SEQUENCE [LARGE SCALE GENOMIC DNA]</scope>
    <source>
        <strain evidence="4 5">ND2E</strain>
    </source>
</reference>
<dbReference type="Proteomes" id="UP000029843">
    <property type="component" value="Unassembled WGS sequence"/>
</dbReference>
<organism evidence="4 5">
    <name type="scientific">Colwellia psychrerythraea</name>
    <name type="common">Vibrio psychroerythus</name>
    <dbReference type="NCBI Taxonomy" id="28229"/>
    <lineage>
        <taxon>Bacteria</taxon>
        <taxon>Pseudomonadati</taxon>
        <taxon>Pseudomonadota</taxon>
        <taxon>Gammaproteobacteria</taxon>
        <taxon>Alteromonadales</taxon>
        <taxon>Colwelliaceae</taxon>
        <taxon>Colwellia</taxon>
    </lineage>
</organism>
<evidence type="ECO:0000313" key="4">
    <source>
        <dbReference type="EMBL" id="KGJ91576.1"/>
    </source>
</evidence>
<evidence type="ECO:0000256" key="3">
    <source>
        <dbReference type="ARBA" id="ARBA00022691"/>
    </source>
</evidence>
<evidence type="ECO:0000313" key="5">
    <source>
        <dbReference type="Proteomes" id="UP000029843"/>
    </source>
</evidence>
<sequence length="184" mass="20944">MKADVKKLAYIGSKPGDITSRDSDSWYTPNIYTDMTRKVLGTIDLDPFSSSLANEYVKAERYFDADSNAFKQIWFKEQGTVFMNPPYSRKLIDKAVEIFLQNISDSSISQAVVLVNNATETKWFQSLTRKSDALCLVDKRIPFESFDGKHSSGNTRGQVFLYYGVNKKAFKKVFKEIGIIISPY</sequence>
<dbReference type="GO" id="GO:0009007">
    <property type="term" value="F:site-specific DNA-methyltransferase (adenine-specific) activity"/>
    <property type="evidence" value="ECO:0007669"/>
    <property type="project" value="InterPro"/>
</dbReference>
<dbReference type="GO" id="GO:0032259">
    <property type="term" value="P:methylation"/>
    <property type="evidence" value="ECO:0007669"/>
    <property type="project" value="UniProtKB-KW"/>
</dbReference>
<name>A0A099KMA3_COLPS</name>
<dbReference type="OrthoDB" id="6258822at2"/>
<evidence type="ECO:0000256" key="2">
    <source>
        <dbReference type="ARBA" id="ARBA00022679"/>
    </source>
</evidence>
<dbReference type="GO" id="GO:0009307">
    <property type="term" value="P:DNA restriction-modification system"/>
    <property type="evidence" value="ECO:0007669"/>
    <property type="project" value="InterPro"/>
</dbReference>
<proteinExistence type="predicted"/>
<dbReference type="PROSITE" id="PS00092">
    <property type="entry name" value="N6_MTASE"/>
    <property type="match status" value="1"/>
</dbReference>
<evidence type="ECO:0000256" key="1">
    <source>
        <dbReference type="ARBA" id="ARBA00022603"/>
    </source>
</evidence>
<dbReference type="InterPro" id="IPR008593">
    <property type="entry name" value="Dam_MeTrfase"/>
</dbReference>
<keyword evidence="3" id="KW-0949">S-adenosyl-L-methionine</keyword>
<accession>A0A099KMA3</accession>
<dbReference type="PATRIC" id="fig|28229.4.peg.2499"/>
<gene>
    <name evidence="4" type="ORF">ND2E_3441</name>
</gene>
<keyword evidence="2 4" id="KW-0808">Transferase</keyword>
<dbReference type="GO" id="GO:0003677">
    <property type="term" value="F:DNA binding"/>
    <property type="evidence" value="ECO:0007669"/>
    <property type="project" value="InterPro"/>
</dbReference>
<comment type="caution">
    <text evidence="4">The sequence shown here is derived from an EMBL/GenBank/DDBJ whole genome shotgun (WGS) entry which is preliminary data.</text>
</comment>
<dbReference type="AlphaFoldDB" id="A0A099KMA3"/>
<dbReference type="RefSeq" id="WP_052056586.1">
    <property type="nucleotide sequence ID" value="NZ_JQED01000029.1"/>
</dbReference>
<dbReference type="InterPro" id="IPR002052">
    <property type="entry name" value="DNA_methylase_N6_adenine_CS"/>
</dbReference>
<dbReference type="EMBL" id="JQED01000029">
    <property type="protein sequence ID" value="KGJ91576.1"/>
    <property type="molecule type" value="Genomic_DNA"/>
</dbReference>
<dbReference type="Pfam" id="PF05869">
    <property type="entry name" value="Dam"/>
    <property type="match status" value="1"/>
</dbReference>
<protein>
    <submittedName>
        <fullName evidence="4">DNA N-6-adenine-methyltransferase</fullName>
    </submittedName>
</protein>
<keyword evidence="1 4" id="KW-0489">Methyltransferase</keyword>